<evidence type="ECO:0000313" key="4">
    <source>
        <dbReference type="RefSeq" id="XP_022245034.1"/>
    </source>
</evidence>
<gene>
    <name evidence="4" type="primary">LOC111086444</name>
</gene>
<dbReference type="InterPro" id="IPR013106">
    <property type="entry name" value="Ig_V-set"/>
</dbReference>
<keyword evidence="1" id="KW-0812">Transmembrane</keyword>
<organism evidence="3 4">
    <name type="scientific">Limulus polyphemus</name>
    <name type="common">Atlantic horseshoe crab</name>
    <dbReference type="NCBI Taxonomy" id="6850"/>
    <lineage>
        <taxon>Eukaryota</taxon>
        <taxon>Metazoa</taxon>
        <taxon>Ecdysozoa</taxon>
        <taxon>Arthropoda</taxon>
        <taxon>Chelicerata</taxon>
        <taxon>Merostomata</taxon>
        <taxon>Xiphosura</taxon>
        <taxon>Limulidae</taxon>
        <taxon>Limulus</taxon>
    </lineage>
</organism>
<keyword evidence="1" id="KW-0472">Membrane</keyword>
<dbReference type="PANTHER" id="PTHR21261:SF15">
    <property type="entry name" value="BEATEN PATH IIIA, ISOFORM D-RELATED"/>
    <property type="match status" value="1"/>
</dbReference>
<feature type="transmembrane region" description="Helical" evidence="1">
    <location>
        <begin position="15"/>
        <end position="36"/>
    </location>
</feature>
<dbReference type="PROSITE" id="PS50835">
    <property type="entry name" value="IG_LIKE"/>
    <property type="match status" value="1"/>
</dbReference>
<feature type="domain" description="Ig-like" evidence="2">
    <location>
        <begin position="47"/>
        <end position="134"/>
    </location>
</feature>
<proteinExistence type="predicted"/>
<dbReference type="Gene3D" id="2.60.40.10">
    <property type="entry name" value="Immunoglobulins"/>
    <property type="match status" value="1"/>
</dbReference>
<dbReference type="InterPro" id="IPR013783">
    <property type="entry name" value="Ig-like_fold"/>
</dbReference>
<reference evidence="4" key="1">
    <citation type="submission" date="2025-08" db="UniProtKB">
        <authorList>
            <consortium name="RefSeq"/>
        </authorList>
    </citation>
    <scope>IDENTIFICATION</scope>
    <source>
        <tissue evidence="4">Muscle</tissue>
    </source>
</reference>
<evidence type="ECO:0000313" key="3">
    <source>
        <dbReference type="Proteomes" id="UP000694941"/>
    </source>
</evidence>
<evidence type="ECO:0000259" key="2">
    <source>
        <dbReference type="PROSITE" id="PS50835"/>
    </source>
</evidence>
<dbReference type="SUPFAM" id="SSF48726">
    <property type="entry name" value="Immunoglobulin"/>
    <property type="match status" value="1"/>
</dbReference>
<protein>
    <submittedName>
        <fullName evidence="4">Uncharacterized protein LOC111086444</fullName>
    </submittedName>
</protein>
<dbReference type="InterPro" id="IPR036179">
    <property type="entry name" value="Ig-like_dom_sf"/>
</dbReference>
<dbReference type="InterPro" id="IPR007110">
    <property type="entry name" value="Ig-like_dom"/>
</dbReference>
<keyword evidence="3" id="KW-1185">Reference proteome</keyword>
<dbReference type="GeneID" id="111086444"/>
<dbReference type="Proteomes" id="UP000694941">
    <property type="component" value="Unplaced"/>
</dbReference>
<sequence length="173" mass="19788">MVVHLACKVTTQKIINMWITFGILLLIKATGSLTIISLDVPRSARVGEKTRLTCNYDLERDSLYSVKWYKDDLEFFRYVPKDIPQRQFFPLEGIKIDFTRSNHQTVYIEDIQTATSGRYRCEVSADAPSFRTVSSEKIMVVQDAAGSAVGHQGNKRMTFISFTLLLLLRKVFP</sequence>
<dbReference type="PANTHER" id="PTHR21261">
    <property type="entry name" value="BEAT PROTEIN"/>
    <property type="match status" value="1"/>
</dbReference>
<dbReference type="RefSeq" id="XP_022245034.1">
    <property type="nucleotide sequence ID" value="XM_022389326.1"/>
</dbReference>
<keyword evidence="1" id="KW-1133">Transmembrane helix</keyword>
<accession>A0ABM1SN28</accession>
<evidence type="ECO:0000256" key="1">
    <source>
        <dbReference type="SAM" id="Phobius"/>
    </source>
</evidence>
<name>A0ABM1SN28_LIMPO</name>
<dbReference type="Pfam" id="PF07686">
    <property type="entry name" value="V-set"/>
    <property type="match status" value="1"/>
</dbReference>